<accession>A0AAE1LAQ7</accession>
<name>A0AAE1LAQ7_9NEOP</name>
<feature type="domain" description="Macro" evidence="1">
    <location>
        <begin position="38"/>
        <end position="160"/>
    </location>
</feature>
<dbReference type="InterPro" id="IPR002589">
    <property type="entry name" value="Macro_dom"/>
</dbReference>
<dbReference type="Gene3D" id="3.40.50.1110">
    <property type="entry name" value="SGNH hydrolase"/>
    <property type="match status" value="1"/>
</dbReference>
<dbReference type="PANTHER" id="PTHR12521:SF0">
    <property type="entry name" value="ADP-RIBOSE GLYCOHYDROLASE OARD1"/>
    <property type="match status" value="1"/>
</dbReference>
<protein>
    <submittedName>
        <fullName evidence="2">ADP-ribose glycohydrolase OARD1</fullName>
    </submittedName>
</protein>
<dbReference type="GO" id="GO:0140291">
    <property type="term" value="P:peptidyl-glutamate ADP-deribosylation"/>
    <property type="evidence" value="ECO:0007669"/>
    <property type="project" value="TreeGrafter"/>
</dbReference>
<gene>
    <name evidence="2" type="ORF">KUF71_022540</name>
</gene>
<evidence type="ECO:0000313" key="3">
    <source>
        <dbReference type="Proteomes" id="UP001219518"/>
    </source>
</evidence>
<sequence>MLSLLKLFSSHHPWTPPSNFQPTTNHHTSQIKLNIMAPVVEVWGDLFTMPTALAHAVSVDLHMGAGIAVGFKEYFGRVEELLQQRKKVGEVAYFKHNGSFTFYLITKERFSDKKISPDNVLNCLVNLSALCTSLGVEEISMPRLSCGLDLLKYEDVLPLIQAAFFDCSVKVNIVTPPPSVNSMAVLGDSQGLRLLLNRGKLPAGFKTKPFPRSAGFSVSGLTSDGLLQIVDKVPNNSLDNALVFIGTNDLIELAAMKSGQRAELKALRNTLSILRTVLSKKCKSYARAVVTTVPPLPKLLVPKEGDAGLNHHLWTSFNEALLRLSTPRFFVLDVEQYFMKDGLVREDLFESFMGQDAKRRSDRIHINSKGMDVIEEALRTIPPFQPNNNQ</sequence>
<organism evidence="2 3">
    <name type="scientific">Frankliniella fusca</name>
    <dbReference type="NCBI Taxonomy" id="407009"/>
    <lineage>
        <taxon>Eukaryota</taxon>
        <taxon>Metazoa</taxon>
        <taxon>Ecdysozoa</taxon>
        <taxon>Arthropoda</taxon>
        <taxon>Hexapoda</taxon>
        <taxon>Insecta</taxon>
        <taxon>Pterygota</taxon>
        <taxon>Neoptera</taxon>
        <taxon>Paraneoptera</taxon>
        <taxon>Thysanoptera</taxon>
        <taxon>Terebrantia</taxon>
        <taxon>Thripoidea</taxon>
        <taxon>Thripidae</taxon>
        <taxon>Frankliniella</taxon>
    </lineage>
</organism>
<proteinExistence type="predicted"/>
<dbReference type="Proteomes" id="UP001219518">
    <property type="component" value="Unassembled WGS sequence"/>
</dbReference>
<dbReference type="PANTHER" id="PTHR12521">
    <property type="entry name" value="PROTEIN C6ORF130"/>
    <property type="match status" value="1"/>
</dbReference>
<dbReference type="InterPro" id="IPR043472">
    <property type="entry name" value="Macro_dom-like"/>
</dbReference>
<keyword evidence="3" id="KW-1185">Reference proteome</keyword>
<dbReference type="InterPro" id="IPR050892">
    <property type="entry name" value="ADP-ribose_metab_enzymes"/>
</dbReference>
<reference evidence="2" key="1">
    <citation type="submission" date="2021-07" db="EMBL/GenBank/DDBJ databases">
        <authorList>
            <person name="Catto M.A."/>
            <person name="Jacobson A."/>
            <person name="Kennedy G."/>
            <person name="Labadie P."/>
            <person name="Hunt B.G."/>
            <person name="Srinivasan R."/>
        </authorList>
    </citation>
    <scope>NUCLEOTIDE SEQUENCE</scope>
    <source>
        <strain evidence="2">PL_HMW_Pooled</strain>
        <tissue evidence="2">Head</tissue>
    </source>
</reference>
<evidence type="ECO:0000259" key="1">
    <source>
        <dbReference type="SMART" id="SM00506"/>
    </source>
</evidence>
<dbReference type="CDD" id="cd02901">
    <property type="entry name" value="Macro_Poa1p-like"/>
    <property type="match status" value="1"/>
</dbReference>
<dbReference type="InterPro" id="IPR036514">
    <property type="entry name" value="SGNH_hydro_sf"/>
</dbReference>
<evidence type="ECO:0000313" key="2">
    <source>
        <dbReference type="EMBL" id="KAK3913086.1"/>
    </source>
</evidence>
<dbReference type="AlphaFoldDB" id="A0AAE1LAQ7"/>
<reference evidence="2" key="2">
    <citation type="journal article" date="2023" name="BMC Genomics">
        <title>Pest status, molecular evolution, and epigenetic factors derived from the genome assembly of Frankliniella fusca, a thysanopteran phytovirus vector.</title>
        <authorList>
            <person name="Catto M.A."/>
            <person name="Labadie P.E."/>
            <person name="Jacobson A.L."/>
            <person name="Kennedy G.G."/>
            <person name="Srinivasan R."/>
            <person name="Hunt B.G."/>
        </authorList>
    </citation>
    <scope>NUCLEOTIDE SEQUENCE</scope>
    <source>
        <strain evidence="2">PL_HMW_Pooled</strain>
    </source>
</reference>
<dbReference type="Gene3D" id="3.40.220.10">
    <property type="entry name" value="Leucine Aminopeptidase, subunit E, domain 1"/>
    <property type="match status" value="1"/>
</dbReference>
<comment type="caution">
    <text evidence="2">The sequence shown here is derived from an EMBL/GenBank/DDBJ whole genome shotgun (WGS) entry which is preliminary data.</text>
</comment>
<dbReference type="SMART" id="SM00506">
    <property type="entry name" value="A1pp"/>
    <property type="match status" value="1"/>
</dbReference>
<dbReference type="SUPFAM" id="SSF52949">
    <property type="entry name" value="Macro domain-like"/>
    <property type="match status" value="1"/>
</dbReference>
<dbReference type="SUPFAM" id="SSF52266">
    <property type="entry name" value="SGNH hydrolase"/>
    <property type="match status" value="1"/>
</dbReference>
<dbReference type="EMBL" id="JAHWGI010000308">
    <property type="protein sequence ID" value="KAK3913086.1"/>
    <property type="molecule type" value="Genomic_DNA"/>
</dbReference>